<dbReference type="InterPro" id="IPR048813">
    <property type="entry name" value="GP7-like"/>
</dbReference>
<dbReference type="Proteomes" id="UP000676649">
    <property type="component" value="Chromosome"/>
</dbReference>
<name>A0A975RB47_9GAMM</name>
<dbReference type="NCBIfam" id="NF045672">
    <property type="entry name" value="MCP_gp7_epsi_15"/>
    <property type="match status" value="1"/>
</dbReference>
<keyword evidence="2" id="KW-1185">Reference proteome</keyword>
<protein>
    <submittedName>
        <fullName evidence="1">Uncharacterized protein</fullName>
    </submittedName>
</protein>
<proteinExistence type="predicted"/>
<organism evidence="1 2">
    <name type="scientific">Methylomonas paludis</name>
    <dbReference type="NCBI Taxonomy" id="1173101"/>
    <lineage>
        <taxon>Bacteria</taxon>
        <taxon>Pseudomonadati</taxon>
        <taxon>Pseudomonadota</taxon>
        <taxon>Gammaproteobacteria</taxon>
        <taxon>Methylococcales</taxon>
        <taxon>Methylococcaceae</taxon>
        <taxon>Methylomonas</taxon>
    </lineage>
</organism>
<dbReference type="Pfam" id="PF20911">
    <property type="entry name" value="GP7"/>
    <property type="match status" value="1"/>
</dbReference>
<reference evidence="1" key="1">
    <citation type="submission" date="2021-04" db="EMBL/GenBank/DDBJ databases">
        <title>Draft genome sequence data of methanotrophic Methylovulum sp. strain S1L and Methylomonas sp. strain S2AM isolated from boreal lake water columns.</title>
        <authorList>
            <person name="Rissanen A.J."/>
            <person name="Mangayil R."/>
            <person name="Svenning M.M."/>
            <person name="Khanongnuch R."/>
        </authorList>
    </citation>
    <scope>NUCLEOTIDE SEQUENCE</scope>
    <source>
        <strain evidence="1">S2AM</strain>
    </source>
</reference>
<evidence type="ECO:0000313" key="1">
    <source>
        <dbReference type="EMBL" id="QWF71989.1"/>
    </source>
</evidence>
<evidence type="ECO:0000313" key="2">
    <source>
        <dbReference type="Proteomes" id="UP000676649"/>
    </source>
</evidence>
<dbReference type="EMBL" id="CP073754">
    <property type="protein sequence ID" value="QWF71989.1"/>
    <property type="molecule type" value="Genomic_DNA"/>
</dbReference>
<gene>
    <name evidence="1" type="ORF">KEF85_05910</name>
</gene>
<dbReference type="KEGG" id="mpad:KEF85_05910"/>
<sequence length="408" mass="44299">MLRTWGFKLSLVLGLWACLVAVPAVAEVMQALPLTAFLGNGFVAGVLYLHDHLASVSPDQAGLLFGFGLAGTTTAQSSNAMTLAEWAKLQDPDGKVAIVANLLSQTNEVLEDAVFMEGNLPTGHRVTVATGLPAVYWRSYNLGVPSSKATFAQVDEAIGMLEAYAVVDKDLALLNGNTAAFRLQEDQLFLEAMNQTQAKTLFYGNPATDARQFMGLTPRFNNLAAGNAANIMDAGGTGSTNTSIWLVVWGENTAFCPFPKGSKAGLIHDDQGEVTTYDSNQNRYQAFQTHYQWKNGLCVKDWRYVVRIANIQVTPGNNPPVTADLLSLMSRALDRVPNLNMGRAAFYMNRTLFSMLRLQALNKSNMALAIEPALSQFGTPQRWTSFMGVPLRKVDAILNTESQVTSSS</sequence>
<dbReference type="RefSeq" id="WP_215583962.1">
    <property type="nucleotide sequence ID" value="NZ_CP073754.1"/>
</dbReference>
<accession>A0A975RB47</accession>
<dbReference type="AlphaFoldDB" id="A0A975RB47"/>